<dbReference type="GO" id="GO:0005730">
    <property type="term" value="C:nucleolus"/>
    <property type="evidence" value="ECO:0007669"/>
    <property type="project" value="TreeGrafter"/>
</dbReference>
<sequence length="277" mass="31652">METNVVDTSAIHLSKNLRKRKVSTSEKESPTKKPCQDNEPTTLNSEDDHEEYVEAERSTEDSEPESTDDMRQRKLNKAKSKKEVVPLTPEELLEYQKAEKKTGENVGEIWRDREDVLSTRSIFNAHSASKMILDPNVRKRRINGGGNKRKGFTEGWIEFKDKKVAKSVAEMLNNQPMEKEQRLRNEILQARKEANEYLQNIEKSKTINGIEAKNRAKRQKTAGLTELEEAEDLESGGKPKVERRFKQRQARARDVTSTGGRANGIDALMSNVLEKLL</sequence>
<evidence type="ECO:0000313" key="3">
    <source>
        <dbReference type="Proteomes" id="UP000188320"/>
    </source>
</evidence>
<feature type="compositionally biased region" description="Basic and acidic residues" evidence="1">
    <location>
        <begin position="23"/>
        <end position="36"/>
    </location>
</feature>
<dbReference type="InterPro" id="IPR039119">
    <property type="entry name" value="ABT1/Esf2"/>
</dbReference>
<dbReference type="GO" id="GO:0000472">
    <property type="term" value="P:endonucleolytic cleavage to generate mature 5'-end of SSU-rRNA from (SSU-rRNA, 5.8S rRNA, LSU-rRNA)"/>
    <property type="evidence" value="ECO:0007669"/>
    <property type="project" value="TreeGrafter"/>
</dbReference>
<comment type="caution">
    <text evidence="2">The sequence shown here is derived from an EMBL/GenBank/DDBJ whole genome shotgun (WGS) entry which is preliminary data.</text>
</comment>
<dbReference type="GO" id="GO:0034462">
    <property type="term" value="P:small-subunit processome assembly"/>
    <property type="evidence" value="ECO:0007669"/>
    <property type="project" value="TreeGrafter"/>
</dbReference>
<gene>
    <name evidence="2" type="ORF">AX774_g1826</name>
</gene>
<dbReference type="GO" id="GO:0003723">
    <property type="term" value="F:RNA binding"/>
    <property type="evidence" value="ECO:0007669"/>
    <property type="project" value="TreeGrafter"/>
</dbReference>
<evidence type="ECO:0000313" key="2">
    <source>
        <dbReference type="EMBL" id="OMH84641.1"/>
    </source>
</evidence>
<feature type="region of interest" description="Disordered" evidence="1">
    <location>
        <begin position="1"/>
        <end position="84"/>
    </location>
</feature>
<evidence type="ECO:0000256" key="1">
    <source>
        <dbReference type="SAM" id="MobiDB-lite"/>
    </source>
</evidence>
<feature type="region of interest" description="Disordered" evidence="1">
    <location>
        <begin position="228"/>
        <end position="263"/>
    </location>
</feature>
<protein>
    <submittedName>
        <fullName evidence="2">Pre-rRNA-processing protein esf-2</fullName>
    </submittedName>
</protein>
<organism evidence="2 3">
    <name type="scientific">Zancudomyces culisetae</name>
    <name type="common">Gut fungus</name>
    <name type="synonym">Smittium culisetae</name>
    <dbReference type="NCBI Taxonomy" id="1213189"/>
    <lineage>
        <taxon>Eukaryota</taxon>
        <taxon>Fungi</taxon>
        <taxon>Fungi incertae sedis</taxon>
        <taxon>Zoopagomycota</taxon>
        <taxon>Kickxellomycotina</taxon>
        <taxon>Harpellomycetes</taxon>
        <taxon>Harpellales</taxon>
        <taxon>Legeriomycetaceae</taxon>
        <taxon>Zancudomyces</taxon>
    </lineage>
</organism>
<dbReference type="AlphaFoldDB" id="A0A1R1PUJ0"/>
<dbReference type="GO" id="GO:0000480">
    <property type="term" value="P:endonucleolytic cleavage in 5'-ETS of tricistronic rRNA transcript (SSU-rRNA, 5.8S rRNA, LSU-rRNA)"/>
    <property type="evidence" value="ECO:0007669"/>
    <property type="project" value="TreeGrafter"/>
</dbReference>
<keyword evidence="3" id="KW-1185">Reference proteome</keyword>
<feature type="compositionally biased region" description="Basic and acidic residues" evidence="1">
    <location>
        <begin position="235"/>
        <end position="244"/>
    </location>
</feature>
<reference evidence="3" key="1">
    <citation type="submission" date="2017-01" db="EMBL/GenBank/DDBJ databases">
        <authorList>
            <person name="Wang Y."/>
            <person name="White M."/>
            <person name="Kvist S."/>
            <person name="Moncalvo J.-M."/>
        </authorList>
    </citation>
    <scope>NUCLEOTIDE SEQUENCE [LARGE SCALE GENOMIC DNA]</scope>
    <source>
        <strain evidence="3">COL-18-3</strain>
    </source>
</reference>
<name>A0A1R1PUJ0_ZANCU</name>
<proteinExistence type="predicted"/>
<dbReference type="OrthoDB" id="287393at2759"/>
<accession>A0A1R1PUJ0</accession>
<dbReference type="Proteomes" id="UP000188320">
    <property type="component" value="Unassembled WGS sequence"/>
</dbReference>
<dbReference type="PANTHER" id="PTHR12311:SF7">
    <property type="entry name" value="ACTIVATOR OF BASAL TRANSCRIPTION 1"/>
    <property type="match status" value="1"/>
</dbReference>
<dbReference type="GO" id="GO:0000447">
    <property type="term" value="P:endonucleolytic cleavage in ITS1 to separate SSU-rRNA from 5.8S rRNA and LSU-rRNA from tricistronic rRNA transcript (SSU-rRNA, 5.8S rRNA, LSU-rRNA)"/>
    <property type="evidence" value="ECO:0007669"/>
    <property type="project" value="TreeGrafter"/>
</dbReference>
<dbReference type="EMBL" id="LSSK01000168">
    <property type="protein sequence ID" value="OMH84641.1"/>
    <property type="molecule type" value="Genomic_DNA"/>
</dbReference>
<dbReference type="PANTHER" id="PTHR12311">
    <property type="entry name" value="ACTIVATOR OF BASAL TRANSCRIPTION 1"/>
    <property type="match status" value="1"/>
</dbReference>